<dbReference type="GO" id="GO:0004671">
    <property type="term" value="F:protein C-terminal S-isoprenylcysteine carboxyl O-methyltransferase activity"/>
    <property type="evidence" value="ECO:0007669"/>
    <property type="project" value="InterPro"/>
</dbReference>
<feature type="transmembrane region" description="Helical" evidence="5">
    <location>
        <begin position="84"/>
        <end position="104"/>
    </location>
</feature>
<reference evidence="6 7" key="1">
    <citation type="submission" date="2015-02" db="EMBL/GenBank/DDBJ databases">
        <title>Genome Sequence of Jannaschia aquimarina DSM28248, a member of the Roseobacter clade.</title>
        <authorList>
            <person name="Voget S."/>
            <person name="Daniel R."/>
        </authorList>
    </citation>
    <scope>NUCLEOTIDE SEQUENCE [LARGE SCALE GENOMIC DNA]</scope>
    <source>
        <strain evidence="6 7">GSW-M26</strain>
    </source>
</reference>
<proteinExistence type="predicted"/>
<feature type="transmembrane region" description="Helical" evidence="5">
    <location>
        <begin position="36"/>
        <end position="57"/>
    </location>
</feature>
<keyword evidence="2 5" id="KW-0812">Transmembrane</keyword>
<evidence type="ECO:0000256" key="3">
    <source>
        <dbReference type="ARBA" id="ARBA00022989"/>
    </source>
</evidence>
<evidence type="ECO:0000313" key="7">
    <source>
        <dbReference type="Proteomes" id="UP000032232"/>
    </source>
</evidence>
<evidence type="ECO:0000313" key="6">
    <source>
        <dbReference type="EMBL" id="KIT16151.1"/>
    </source>
</evidence>
<evidence type="ECO:0000256" key="2">
    <source>
        <dbReference type="ARBA" id="ARBA00022692"/>
    </source>
</evidence>
<gene>
    <name evidence="6" type="ORF">jaqu_21130</name>
</gene>
<keyword evidence="4 5" id="KW-0472">Membrane</keyword>
<evidence type="ECO:0000256" key="1">
    <source>
        <dbReference type="ARBA" id="ARBA00004141"/>
    </source>
</evidence>
<sequence>MSEMPPKSAVSIGSGLTGFAVMIGTVTWAILQGWEIVPTIFLVMGATALASAMWDVFVDKVHLRASTGMDYSAPRPFADIKPIVITKLIGLAVTFGLVIGAYTVLRSYRSDTFTSYFAILALVGPILMLASPFYVLLTTRYMVEPKDKLWEFGRFVTGPREDVDLEAVKDHLLGWTIKAFFLAFLAAVIPYAFKLVMLFDFASIASDPVMVFVFLMGMFFLADAVFGTFGYALTLRPLDSHIRSANPYLAGWVAALVCYPPFALMLDGGPLDYRIESADWQHWFEGMPVLLGIWGAILTMLVLVYGWATVIFGIRFSNLTNRGIITTGPYRYFKHPAYLSKVIYWWLVSMPFFTVSPDPLDAVRNCALLGIVSGIYYIRAKTEEKHLMADPDYRAYSDWIAVHGVLPRLRRRLARAVRPGAVESEGTG</sequence>
<keyword evidence="3 5" id="KW-1133">Transmembrane helix</keyword>
<dbReference type="AlphaFoldDB" id="A0A0D1EGX3"/>
<evidence type="ECO:0000256" key="4">
    <source>
        <dbReference type="ARBA" id="ARBA00023136"/>
    </source>
</evidence>
<evidence type="ECO:0000256" key="5">
    <source>
        <dbReference type="SAM" id="Phobius"/>
    </source>
</evidence>
<dbReference type="Pfam" id="PF04140">
    <property type="entry name" value="ICMT"/>
    <property type="match status" value="1"/>
</dbReference>
<feature type="transmembrane region" description="Helical" evidence="5">
    <location>
        <begin position="245"/>
        <end position="266"/>
    </location>
</feature>
<comment type="caution">
    <text evidence="6">The sequence shown here is derived from an EMBL/GenBank/DDBJ whole genome shotgun (WGS) entry which is preliminary data.</text>
</comment>
<dbReference type="STRING" id="935700.jaqu_21130"/>
<keyword evidence="7" id="KW-1185">Reference proteome</keyword>
<feature type="transmembrane region" description="Helical" evidence="5">
    <location>
        <begin position="12"/>
        <end position="30"/>
    </location>
</feature>
<dbReference type="OrthoDB" id="7388137at2"/>
<dbReference type="PATRIC" id="fig|935700.4.peg.2179"/>
<dbReference type="GO" id="GO:0016020">
    <property type="term" value="C:membrane"/>
    <property type="evidence" value="ECO:0007669"/>
    <property type="project" value="UniProtKB-SubCell"/>
</dbReference>
<protein>
    <recommendedName>
        <fullName evidence="8">Isoprenylcysteine carboxyl methyltransferase (ICMT) family protein</fullName>
    </recommendedName>
</protein>
<accession>A0A0D1EGX3</accession>
<dbReference type="Proteomes" id="UP000032232">
    <property type="component" value="Unassembled WGS sequence"/>
</dbReference>
<dbReference type="InterPro" id="IPR007269">
    <property type="entry name" value="ICMT_MeTrfase"/>
</dbReference>
<dbReference type="EMBL" id="JYFE01000040">
    <property type="protein sequence ID" value="KIT16151.1"/>
    <property type="molecule type" value="Genomic_DNA"/>
</dbReference>
<feature type="transmembrane region" description="Helical" evidence="5">
    <location>
        <begin position="116"/>
        <end position="137"/>
    </location>
</feature>
<feature type="transmembrane region" description="Helical" evidence="5">
    <location>
        <begin position="179"/>
        <end position="199"/>
    </location>
</feature>
<feature type="transmembrane region" description="Helical" evidence="5">
    <location>
        <begin position="211"/>
        <end position="233"/>
    </location>
</feature>
<feature type="transmembrane region" description="Helical" evidence="5">
    <location>
        <begin position="286"/>
        <end position="316"/>
    </location>
</feature>
<dbReference type="Gene3D" id="1.20.120.1630">
    <property type="match status" value="1"/>
</dbReference>
<comment type="subcellular location">
    <subcellularLocation>
        <location evidence="1">Membrane</location>
        <topology evidence="1">Multi-pass membrane protein</topology>
    </subcellularLocation>
</comment>
<name>A0A0D1EGX3_9RHOB</name>
<dbReference type="RefSeq" id="WP_052500911.1">
    <property type="nucleotide sequence ID" value="NZ_FZPF01000013.1"/>
</dbReference>
<organism evidence="6 7">
    <name type="scientific">Jannaschia aquimarina</name>
    <dbReference type="NCBI Taxonomy" id="935700"/>
    <lineage>
        <taxon>Bacteria</taxon>
        <taxon>Pseudomonadati</taxon>
        <taxon>Pseudomonadota</taxon>
        <taxon>Alphaproteobacteria</taxon>
        <taxon>Rhodobacterales</taxon>
        <taxon>Roseobacteraceae</taxon>
        <taxon>Jannaschia</taxon>
    </lineage>
</organism>
<evidence type="ECO:0008006" key="8">
    <source>
        <dbReference type="Google" id="ProtNLM"/>
    </source>
</evidence>